<evidence type="ECO:0000256" key="6">
    <source>
        <dbReference type="ARBA" id="ARBA00022857"/>
    </source>
</evidence>
<name>A7RPR5_NEMVE</name>
<evidence type="ECO:0000256" key="5">
    <source>
        <dbReference type="ARBA" id="ARBA00022827"/>
    </source>
</evidence>
<evidence type="ECO:0000259" key="10">
    <source>
        <dbReference type="Pfam" id="PF07992"/>
    </source>
</evidence>
<dbReference type="InParanoid" id="A7RPR5"/>
<keyword evidence="9" id="KW-0676">Redox-active center</keyword>
<comment type="cofactor">
    <cofactor evidence="1">
        <name>FAD</name>
        <dbReference type="ChEBI" id="CHEBI:57692"/>
    </cofactor>
</comment>
<keyword evidence="12" id="KW-1185">Reference proteome</keyword>
<dbReference type="Gene3D" id="3.30.390.30">
    <property type="match status" value="1"/>
</dbReference>
<dbReference type="SUPFAM" id="SSF51905">
    <property type="entry name" value="FAD/NAD(P)-binding domain"/>
    <property type="match status" value="1"/>
</dbReference>
<keyword evidence="4" id="KW-0285">Flavoprotein</keyword>
<feature type="non-terminal residue" evidence="11">
    <location>
        <position position="1"/>
    </location>
</feature>
<dbReference type="InterPro" id="IPR012999">
    <property type="entry name" value="Pyr_OxRdtase_I_AS"/>
</dbReference>
<feature type="domain" description="FAD/NAD(P)-binding" evidence="10">
    <location>
        <begin position="1"/>
        <end position="335"/>
    </location>
</feature>
<dbReference type="Gene3D" id="3.50.50.60">
    <property type="entry name" value="FAD/NAD(P)-binding domain"/>
    <property type="match status" value="1"/>
</dbReference>
<proteinExistence type="inferred from homology"/>
<dbReference type="InterPro" id="IPR046952">
    <property type="entry name" value="GSHR/TRXR-like"/>
</dbReference>
<keyword evidence="7" id="KW-0560">Oxidoreductase</keyword>
<dbReference type="PhylomeDB" id="A7RPR5"/>
<dbReference type="NCBIfam" id="TIGR01438">
    <property type="entry name" value="TGR"/>
    <property type="match status" value="1"/>
</dbReference>
<dbReference type="InterPro" id="IPR023753">
    <property type="entry name" value="FAD/NAD-binding_dom"/>
</dbReference>
<dbReference type="HOGENOM" id="CLU_016755_2_4_1"/>
<evidence type="ECO:0000256" key="8">
    <source>
        <dbReference type="ARBA" id="ARBA00023157"/>
    </source>
</evidence>
<sequence>YDLVVIGGGSGGLACSKEAASLGKKVAVLDFVAPSPQGSTWGIGGTCVNVGCIPKKLMHHASLLGDGIKDAKKYGWQLSDQMTFDWGNLVTGVQNYIKSLNWGYRVQLHDKSVRYIPGMASFVDRHTIKAVLKSGKEELLTSEKVVIAVGGRPRFPSDVPGAKEYCITSDDLFSLQKPPGKTLVIGASYVALECAGFLAGFGYNTSLMMRSIPLRGFDQQMASLVTEYMSRHGTRFINQCVPVSVDKRPDGKLHVQWTNPSSGERGEEEFDTVLMAIGRDPSTAALELDKAGVQVDKSGFIIGMENEQTSAKNIYALGDVLQDRPELTPVAIMAGKLLARRLFAGSTIQMDYDNVRILSLRRLLHSINKAAKAEEHAPVRLYSMMSLLTPYWGCTTGDLYTRPSLNPLLGMYYRCGLTMRMLSSTVGIHPTCAEEVVKLHITKRSGEDPTVTGC</sequence>
<dbReference type="Proteomes" id="UP000001593">
    <property type="component" value="Unassembled WGS sequence"/>
</dbReference>
<protein>
    <recommendedName>
        <fullName evidence="3">thioredoxin-disulfide reductase (NADPH)</fullName>
        <ecNumber evidence="3">1.8.1.9</ecNumber>
    </recommendedName>
</protein>
<reference evidence="11 12" key="1">
    <citation type="journal article" date="2007" name="Science">
        <title>Sea anemone genome reveals ancestral eumetazoan gene repertoire and genomic organization.</title>
        <authorList>
            <person name="Putnam N.H."/>
            <person name="Srivastava M."/>
            <person name="Hellsten U."/>
            <person name="Dirks B."/>
            <person name="Chapman J."/>
            <person name="Salamov A."/>
            <person name="Terry A."/>
            <person name="Shapiro H."/>
            <person name="Lindquist E."/>
            <person name="Kapitonov V.V."/>
            <person name="Jurka J."/>
            <person name="Genikhovich G."/>
            <person name="Grigoriev I.V."/>
            <person name="Lucas S.M."/>
            <person name="Steele R.E."/>
            <person name="Finnerty J.R."/>
            <person name="Technau U."/>
            <person name="Martindale M.Q."/>
            <person name="Rokhsar D.S."/>
        </authorList>
    </citation>
    <scope>NUCLEOTIDE SEQUENCE [LARGE SCALE GENOMIC DNA]</scope>
    <source>
        <strain evidence="12">CH2 X CH6</strain>
    </source>
</reference>
<accession>A7RPR5</accession>
<dbReference type="PROSITE" id="PS00076">
    <property type="entry name" value="PYRIDINE_REDOX_1"/>
    <property type="match status" value="1"/>
</dbReference>
<evidence type="ECO:0000313" key="11">
    <source>
        <dbReference type="EMBL" id="EDO46553.1"/>
    </source>
</evidence>
<comment type="similarity">
    <text evidence="2">Belongs to the class-I pyridine nucleotide-disulfide oxidoreductase family.</text>
</comment>
<dbReference type="GO" id="GO:0005737">
    <property type="term" value="C:cytoplasm"/>
    <property type="evidence" value="ECO:0000318"/>
    <property type="project" value="GO_Central"/>
</dbReference>
<dbReference type="OMA" id="GCQTTIV"/>
<dbReference type="PRINTS" id="PR00368">
    <property type="entry name" value="FADPNR"/>
</dbReference>
<dbReference type="eggNOG" id="KOG4716">
    <property type="taxonomic scope" value="Eukaryota"/>
</dbReference>
<evidence type="ECO:0000256" key="4">
    <source>
        <dbReference type="ARBA" id="ARBA00022630"/>
    </source>
</evidence>
<evidence type="ECO:0000313" key="12">
    <source>
        <dbReference type="Proteomes" id="UP000001593"/>
    </source>
</evidence>
<keyword evidence="8" id="KW-1015">Disulfide bond</keyword>
<dbReference type="PRINTS" id="PR00411">
    <property type="entry name" value="PNDRDTASEI"/>
</dbReference>
<dbReference type="InterPro" id="IPR036188">
    <property type="entry name" value="FAD/NAD-bd_sf"/>
</dbReference>
<dbReference type="FunFam" id="3.50.50.60:FF:000190">
    <property type="entry name" value="Thioredoxin reductase"/>
    <property type="match status" value="1"/>
</dbReference>
<dbReference type="GO" id="GO:0005829">
    <property type="term" value="C:cytosol"/>
    <property type="evidence" value="ECO:0000318"/>
    <property type="project" value="GO_Central"/>
</dbReference>
<dbReference type="GO" id="GO:0005739">
    <property type="term" value="C:mitochondrion"/>
    <property type="evidence" value="ECO:0000318"/>
    <property type="project" value="GO_Central"/>
</dbReference>
<organism evidence="11 12">
    <name type="scientific">Nematostella vectensis</name>
    <name type="common">Starlet sea anemone</name>
    <dbReference type="NCBI Taxonomy" id="45351"/>
    <lineage>
        <taxon>Eukaryota</taxon>
        <taxon>Metazoa</taxon>
        <taxon>Cnidaria</taxon>
        <taxon>Anthozoa</taxon>
        <taxon>Hexacorallia</taxon>
        <taxon>Actiniaria</taxon>
        <taxon>Edwardsiidae</taxon>
        <taxon>Nematostella</taxon>
    </lineage>
</organism>
<gene>
    <name evidence="11" type="ORF">NEMVEDRAFT_v1g88954</name>
</gene>
<dbReference type="EC" id="1.8.1.9" evidence="3"/>
<dbReference type="STRING" id="45351.A7RPR5"/>
<evidence type="ECO:0000256" key="9">
    <source>
        <dbReference type="ARBA" id="ARBA00023284"/>
    </source>
</evidence>
<dbReference type="AlphaFoldDB" id="A7RPR5"/>
<evidence type="ECO:0000256" key="2">
    <source>
        <dbReference type="ARBA" id="ARBA00007532"/>
    </source>
</evidence>
<dbReference type="PANTHER" id="PTHR42737">
    <property type="entry name" value="GLUTATHIONE REDUCTASE"/>
    <property type="match status" value="1"/>
</dbReference>
<evidence type="ECO:0000256" key="3">
    <source>
        <dbReference type="ARBA" id="ARBA00012610"/>
    </source>
</evidence>
<keyword evidence="5" id="KW-0274">FAD</keyword>
<dbReference type="GO" id="GO:0050660">
    <property type="term" value="F:flavin adenine dinucleotide binding"/>
    <property type="evidence" value="ECO:0007669"/>
    <property type="project" value="InterPro"/>
</dbReference>
<evidence type="ECO:0000256" key="7">
    <source>
        <dbReference type="ARBA" id="ARBA00023002"/>
    </source>
</evidence>
<dbReference type="Pfam" id="PF07992">
    <property type="entry name" value="Pyr_redox_2"/>
    <property type="match status" value="1"/>
</dbReference>
<evidence type="ECO:0000256" key="1">
    <source>
        <dbReference type="ARBA" id="ARBA00001974"/>
    </source>
</evidence>
<dbReference type="InterPro" id="IPR006338">
    <property type="entry name" value="Thioredoxin/glutathione_Rdtase"/>
</dbReference>
<dbReference type="InterPro" id="IPR016156">
    <property type="entry name" value="FAD/NAD-linked_Rdtase_dimer_sf"/>
</dbReference>
<dbReference type="GO" id="GO:0004791">
    <property type="term" value="F:thioredoxin-disulfide reductase (NADPH) activity"/>
    <property type="evidence" value="ECO:0000318"/>
    <property type="project" value="GO_Central"/>
</dbReference>
<dbReference type="GO" id="GO:0045454">
    <property type="term" value="P:cell redox homeostasis"/>
    <property type="evidence" value="ECO:0000318"/>
    <property type="project" value="GO_Central"/>
</dbReference>
<keyword evidence="6" id="KW-0521">NADP</keyword>
<dbReference type="EMBL" id="DS469526">
    <property type="protein sequence ID" value="EDO46553.1"/>
    <property type="molecule type" value="Genomic_DNA"/>
</dbReference>
<dbReference type="PANTHER" id="PTHR42737:SF7">
    <property type="entry name" value="THIOREDOXIN-DISULFIDE REDUCTASE"/>
    <property type="match status" value="1"/>
</dbReference>